<feature type="non-terminal residue" evidence="1">
    <location>
        <position position="70"/>
    </location>
</feature>
<evidence type="ECO:0000313" key="1">
    <source>
        <dbReference type="EMBL" id="TQR82208.1"/>
    </source>
</evidence>
<dbReference type="RefSeq" id="WP_142556160.1">
    <property type="nucleotide sequence ID" value="NZ_VIFX01000108.1"/>
</dbReference>
<sequence length="70" mass="7436">MTSPNQLLAEFDVFPDYGTVVIEDAGKTVVPDDAPTDGVNLVTATDHTLTVLTMTADMADELGRDVAVRV</sequence>
<keyword evidence="2" id="KW-1185">Reference proteome</keyword>
<dbReference type="AlphaFoldDB" id="A0A544VQC7"/>
<proteinExistence type="predicted"/>
<comment type="caution">
    <text evidence="1">The sequence shown here is derived from an EMBL/GenBank/DDBJ whole genome shotgun (WGS) entry which is preliminary data.</text>
</comment>
<name>A0A544VQC7_9MYCO</name>
<organism evidence="1 2">
    <name type="scientific">Mycolicibacterium hodleri</name>
    <dbReference type="NCBI Taxonomy" id="49897"/>
    <lineage>
        <taxon>Bacteria</taxon>
        <taxon>Bacillati</taxon>
        <taxon>Actinomycetota</taxon>
        <taxon>Actinomycetes</taxon>
        <taxon>Mycobacteriales</taxon>
        <taxon>Mycobacteriaceae</taxon>
        <taxon>Mycolicibacterium</taxon>
    </lineage>
</organism>
<protein>
    <submittedName>
        <fullName evidence="1">Uncharacterized protein</fullName>
    </submittedName>
</protein>
<dbReference type="EMBL" id="VIFX01000108">
    <property type="protein sequence ID" value="TQR82208.1"/>
    <property type="molecule type" value="Genomic_DNA"/>
</dbReference>
<dbReference type="Proteomes" id="UP000315759">
    <property type="component" value="Unassembled WGS sequence"/>
</dbReference>
<evidence type="ECO:0000313" key="2">
    <source>
        <dbReference type="Proteomes" id="UP000315759"/>
    </source>
</evidence>
<accession>A0A544VQC7</accession>
<gene>
    <name evidence="1" type="ORF">D8S82_33320</name>
</gene>
<reference evidence="1 2" key="1">
    <citation type="submission" date="2018-10" db="EMBL/GenBank/DDBJ databases">
        <title>Draft genome of Mycobacterium hodleri strain B.</title>
        <authorList>
            <person name="Amande T.J."/>
            <person name="Mcgenity T.J."/>
        </authorList>
    </citation>
    <scope>NUCLEOTIDE SEQUENCE [LARGE SCALE GENOMIC DNA]</scope>
    <source>
        <strain evidence="1 2">B</strain>
    </source>
</reference>